<evidence type="ECO:0000313" key="3">
    <source>
        <dbReference type="Proteomes" id="UP000534870"/>
    </source>
</evidence>
<dbReference type="EMBL" id="JABXXP010000997">
    <property type="protein sequence ID" value="NVN13536.1"/>
    <property type="molecule type" value="Genomic_DNA"/>
</dbReference>
<organism evidence="2 3">
    <name type="scientific">Nguyenibacter vanlangensis</name>
    <dbReference type="NCBI Taxonomy" id="1216886"/>
    <lineage>
        <taxon>Bacteria</taxon>
        <taxon>Pseudomonadati</taxon>
        <taxon>Pseudomonadota</taxon>
        <taxon>Alphaproteobacteria</taxon>
        <taxon>Acetobacterales</taxon>
        <taxon>Acetobacteraceae</taxon>
        <taxon>Nguyenibacter</taxon>
    </lineage>
</organism>
<dbReference type="AlphaFoldDB" id="A0A7Y7IZY6"/>
<gene>
    <name evidence="2" type="ORF">HUK84_20760</name>
</gene>
<feature type="region of interest" description="Disordered" evidence="1">
    <location>
        <begin position="1"/>
        <end position="59"/>
    </location>
</feature>
<feature type="compositionally biased region" description="Basic and acidic residues" evidence="1">
    <location>
        <begin position="37"/>
        <end position="50"/>
    </location>
</feature>
<feature type="non-terminal residue" evidence="2">
    <location>
        <position position="1"/>
    </location>
</feature>
<name>A0A7Y7IZY6_9PROT</name>
<comment type="caution">
    <text evidence="2">The sequence shown here is derived from an EMBL/GenBank/DDBJ whole genome shotgun (WGS) entry which is preliminary data.</text>
</comment>
<evidence type="ECO:0000313" key="2">
    <source>
        <dbReference type="EMBL" id="NVN13536.1"/>
    </source>
</evidence>
<protein>
    <submittedName>
        <fullName evidence="2">Uncharacterized protein</fullName>
    </submittedName>
</protein>
<dbReference type="RefSeq" id="WP_176641872.1">
    <property type="nucleotide sequence ID" value="NZ_JABXXP010000997.1"/>
</dbReference>
<proteinExistence type="predicted"/>
<feature type="compositionally biased region" description="Basic and acidic residues" evidence="1">
    <location>
        <begin position="1"/>
        <end position="11"/>
    </location>
</feature>
<reference evidence="2 3" key="1">
    <citation type="submission" date="2020-06" db="EMBL/GenBank/DDBJ databases">
        <title>Description of novel acetic acid bacteria.</title>
        <authorList>
            <person name="Sombolestani A."/>
        </authorList>
    </citation>
    <scope>NUCLEOTIDE SEQUENCE [LARGE SCALE GENOMIC DNA]</scope>
    <source>
        <strain evidence="2 3">LMG 31431</strain>
    </source>
</reference>
<dbReference type="Proteomes" id="UP000534870">
    <property type="component" value="Unassembled WGS sequence"/>
</dbReference>
<evidence type="ECO:0000256" key="1">
    <source>
        <dbReference type="SAM" id="MobiDB-lite"/>
    </source>
</evidence>
<accession>A0A7Y7IZY6</accession>
<sequence length="59" mass="6577">GLRSRDRNEQNRRRRKGGERHDRAGLDMLHMGAAAGAERKRDQKGRDSHTGRSAGPARG</sequence>